<reference evidence="3 4" key="1">
    <citation type="submission" date="2012-01" db="EMBL/GenBank/DDBJ databases">
        <title>Complete sequence of Desulfotomaculum gibsoniae DSM 7213.</title>
        <authorList>
            <consortium name="US DOE Joint Genome Institute"/>
            <person name="Lucas S."/>
            <person name="Han J."/>
            <person name="Lapidus A."/>
            <person name="Cheng J.-F."/>
            <person name="Goodwin L."/>
            <person name="Pitluck S."/>
            <person name="Peters L."/>
            <person name="Ovchinnikova G."/>
            <person name="Teshima H."/>
            <person name="Detter J.C."/>
            <person name="Han C."/>
            <person name="Tapia R."/>
            <person name="Land M."/>
            <person name="Hauser L."/>
            <person name="Kyrpides N."/>
            <person name="Ivanova N."/>
            <person name="Pagani I."/>
            <person name="Parshina S."/>
            <person name="Plugge C."/>
            <person name="Muyzer G."/>
            <person name="Kuever J."/>
            <person name="Ivanova A."/>
            <person name="Nazina T."/>
            <person name="Klenk H.-P."/>
            <person name="Brambilla E."/>
            <person name="Spring S."/>
            <person name="Stams A.F."/>
            <person name="Woyke T."/>
        </authorList>
    </citation>
    <scope>NUCLEOTIDE SEQUENCE [LARGE SCALE GENOMIC DNA]</scope>
    <source>
        <strain evidence="3 4">DSM 7213</strain>
    </source>
</reference>
<feature type="chain" id="PRO_5004367598" evidence="1">
    <location>
        <begin position="24"/>
        <end position="663"/>
    </location>
</feature>
<dbReference type="Proteomes" id="UP000013520">
    <property type="component" value="Chromosome"/>
</dbReference>
<evidence type="ECO:0000313" key="3">
    <source>
        <dbReference type="EMBL" id="AGL02543.1"/>
    </source>
</evidence>
<gene>
    <name evidence="3" type="ORF">Desgi_3188</name>
</gene>
<keyword evidence="1" id="KW-0732">Signal</keyword>
<dbReference type="KEGG" id="dgi:Desgi_3188"/>
<organism evidence="3 4">
    <name type="scientific">Desulfoscipio gibsoniae DSM 7213</name>
    <dbReference type="NCBI Taxonomy" id="767817"/>
    <lineage>
        <taxon>Bacteria</taxon>
        <taxon>Bacillati</taxon>
        <taxon>Bacillota</taxon>
        <taxon>Clostridia</taxon>
        <taxon>Eubacteriales</taxon>
        <taxon>Desulfallaceae</taxon>
        <taxon>Desulfoscipio</taxon>
    </lineage>
</organism>
<feature type="domain" description="Copper amine oxidase-like N-terminal" evidence="2">
    <location>
        <begin position="213"/>
        <end position="262"/>
    </location>
</feature>
<accession>R4KH80</accession>
<name>R4KH80_9FIRM</name>
<evidence type="ECO:0000259" key="2">
    <source>
        <dbReference type="Pfam" id="PF07833"/>
    </source>
</evidence>
<evidence type="ECO:0000313" key="4">
    <source>
        <dbReference type="Proteomes" id="UP000013520"/>
    </source>
</evidence>
<proteinExistence type="predicted"/>
<feature type="signal peptide" evidence="1">
    <location>
        <begin position="1"/>
        <end position="23"/>
    </location>
</feature>
<dbReference type="eggNOG" id="COG2385">
    <property type="taxonomic scope" value="Bacteria"/>
</dbReference>
<sequence length="663" mass="75083">MRRIFMRCLTLFFILISALPVFAAAESINNAQQVTKTPTSIERVIYQEVEAKHNHNWRAIPNYWVKDEQDLMLPFIADKENKDNFIGLFNIKSARIAEIKEVPIDSIKSFIDVEKYLEKYSDIKVFYVGIDYTVNNESMFYYNGVNYRLAVIVPENGQWKLAEMSDAPVASLVTSNISFGSSAEKISEKIHQARDKGLFINPLGKVIKNVAAITVQINGSVVNAPADMDVVEGQAMVPLRWAAEQLGASSVQWDSSTRTIIIKTRQDFYNIEKLASYAGGLQSSADEKDKQIWSLPEKVKNLQLSYAIPKRAWVLNLNRYKAKQLDLPQLPDSIYIRITSDDGLYEHSSATYSAENRQDHYYLPMDWLEYLFNARVNYNDAANVLSIQTPDLNTIKSEIALIENALISANADEAIKLWGRGEQIRCGALQYAALSPQLRQEADKSYYVRRSYWVTGGSSPWVGPITITNRNELSDTKIEYTISFPEITYDPPNTIATEKMVVEKLLYNGREGWFITQILQSSEYGIIDGIYKSNSLYLTEARISLPLPANWTIKHSYPKTIKDEQGRSIGSLEELGGYFLPNHRNVLSDKKMAGGLGESHLLVLLYQSPAASEIQESWQEVHAMIPIKTQHWLDIGIKVSPEDDIVELQKILENATMGATRPQ</sequence>
<keyword evidence="4" id="KW-1185">Reference proteome</keyword>
<dbReference type="InterPro" id="IPR012854">
    <property type="entry name" value="Cu_amine_oxidase-like_N"/>
</dbReference>
<dbReference type="AlphaFoldDB" id="R4KH80"/>
<protein>
    <submittedName>
        <fullName evidence="3">Copper amine oxidase family protein</fullName>
    </submittedName>
</protein>
<evidence type="ECO:0000256" key="1">
    <source>
        <dbReference type="SAM" id="SignalP"/>
    </source>
</evidence>
<dbReference type="OrthoDB" id="1803673at2"/>
<dbReference type="HOGENOM" id="CLU_413733_0_0_9"/>
<dbReference type="EMBL" id="CP003273">
    <property type="protein sequence ID" value="AGL02543.1"/>
    <property type="molecule type" value="Genomic_DNA"/>
</dbReference>
<dbReference type="Pfam" id="PF07833">
    <property type="entry name" value="Cu_amine_oxidN1"/>
    <property type="match status" value="1"/>
</dbReference>
<dbReference type="RefSeq" id="WP_006524073.1">
    <property type="nucleotide sequence ID" value="NC_021184.1"/>
</dbReference>
<dbReference type="STRING" id="767817.Desgi_3188"/>